<evidence type="ECO:0000313" key="1">
    <source>
        <dbReference type="EMBL" id="RXE52298.1"/>
    </source>
</evidence>
<dbReference type="RefSeq" id="WP_083375559.1">
    <property type="nucleotide sequence ID" value="NZ_MZZJ01000005.1"/>
</dbReference>
<accession>A0A4Q0HTK2</accession>
<proteinExistence type="predicted"/>
<comment type="caution">
    <text evidence="1">The sequence shown here is derived from an EMBL/GenBank/DDBJ whole genome shotgun (WGS) entry which is preliminary data.</text>
</comment>
<name>A0A4Q0HTK2_PSEAZ</name>
<dbReference type="EMBL" id="MZZJ01000005">
    <property type="protein sequence ID" value="RXE52298.1"/>
    <property type="molecule type" value="Genomic_DNA"/>
</dbReference>
<gene>
    <name evidence="1" type="ORF">B4O85_13110</name>
</gene>
<reference evidence="1 2" key="1">
    <citation type="submission" date="2017-03" db="EMBL/GenBank/DDBJ databases">
        <title>Pseudomonas azotoformans: Salt tolerant bacteria having multiple plant growth promoting attributes.</title>
        <authorList>
            <person name="Srivastava A.K."/>
            <person name="Sharma A."/>
            <person name="Srivastava A.K."/>
            <person name="Jamali H."/>
            <person name="Yadav J."/>
            <person name="Srivastava R."/>
            <person name="Kashyap P.L."/>
            <person name="Chakdar H."/>
            <person name="Saxena A.K."/>
        </authorList>
    </citation>
    <scope>NUCLEOTIDE SEQUENCE [LARGE SCALE GENOMIC DNA]</scope>
    <source>
        <strain evidence="1 2">SC 14</strain>
    </source>
</reference>
<sequence>MGKPRSEIQVHNQSIKARQVLLEDVLADVKKYVSNEVVTSALKNQGALASLSYKFDLAGQHYAIDSTSLNTLKKKSDELLGHHGFAGLERLRGVAKDAIAAYAERGNKPTKKTKHGLEQINSELECTVVALRRANFRLLQGLSTAISGIKETRDGSSEAIRNKSASEAVNALLAIVSLNESPFDVIPSHENIQSLKVVRSE</sequence>
<organism evidence="1 2">
    <name type="scientific">Pseudomonas azotoformans</name>
    <dbReference type="NCBI Taxonomy" id="47878"/>
    <lineage>
        <taxon>Bacteria</taxon>
        <taxon>Pseudomonadati</taxon>
        <taxon>Pseudomonadota</taxon>
        <taxon>Gammaproteobacteria</taxon>
        <taxon>Pseudomonadales</taxon>
        <taxon>Pseudomonadaceae</taxon>
        <taxon>Pseudomonas</taxon>
    </lineage>
</organism>
<dbReference type="GeneID" id="46429617"/>
<dbReference type="Proteomes" id="UP000290481">
    <property type="component" value="Unassembled WGS sequence"/>
</dbReference>
<dbReference type="AlphaFoldDB" id="A0A4Q0HTK2"/>
<protein>
    <submittedName>
        <fullName evidence="1">Uncharacterized protein</fullName>
    </submittedName>
</protein>
<evidence type="ECO:0000313" key="2">
    <source>
        <dbReference type="Proteomes" id="UP000290481"/>
    </source>
</evidence>